<dbReference type="Pfam" id="PF12440">
    <property type="entry name" value="MAGE_N"/>
    <property type="match status" value="1"/>
</dbReference>
<dbReference type="InterPro" id="IPR037445">
    <property type="entry name" value="MAGE"/>
</dbReference>
<dbReference type="InterPro" id="IPR041899">
    <property type="entry name" value="MAGE_WH2"/>
</dbReference>
<accession>A0A2Y9KS97</accession>
<dbReference type="STRING" id="391180.A0A2Y9KS97"/>
<dbReference type="PROSITE" id="PS50838">
    <property type="entry name" value="MAGE"/>
    <property type="match status" value="1"/>
</dbReference>
<dbReference type="OrthoDB" id="205198at2759"/>
<name>A0A2Y9KS97_ENHLU</name>
<dbReference type="GO" id="GO:0005634">
    <property type="term" value="C:nucleus"/>
    <property type="evidence" value="ECO:0007669"/>
    <property type="project" value="TreeGrafter"/>
</dbReference>
<feature type="region of interest" description="Disordered" evidence="1">
    <location>
        <begin position="312"/>
        <end position="345"/>
    </location>
</feature>
<dbReference type="PANTHER" id="PTHR11736:SF164">
    <property type="entry name" value="MELANOMA-ASSOCIATED ANTIGEN B1"/>
    <property type="match status" value="1"/>
</dbReference>
<reference evidence="4" key="1">
    <citation type="submission" date="2025-08" db="UniProtKB">
        <authorList>
            <consortium name="RefSeq"/>
        </authorList>
    </citation>
    <scope>IDENTIFICATION</scope>
    <source>
        <tissue evidence="4">Blood</tissue>
    </source>
</reference>
<sequence>MPRGQKSRLRAREKRQQARGESQDLRGAQATAAVEEESPSSPMPVREGSPLSSPATGPPQKSQRARTTGSPDADLSGSSSDEGAKSQGEEGPSFPQFLPSPGSSHRDPLTEKAGMLVHFLLYKYKVKEPITEAEMLKVINKQYKEQFPEILRKTTERLELVFGLELKEVDPSSHSYAFVSKVGLPTEGRLSDGVGFPKNGLLMPLLGVIFMNGNRATEEEMWEFLNVLGVYAGRRHLLFGEPRKLITEDLVQEKYLEYRQVPDSDPPRYEFLWGSRAHAETSKMKVLEFLAKVSDTVPSAFHSRYEEALRDEEERAQASVAAKAAPDAPASACSKATSSSPLQPQ</sequence>
<gene>
    <name evidence="4" type="primary">LOC111157169</name>
</gene>
<organism evidence="3 4">
    <name type="scientific">Enhydra lutris kenyoni</name>
    <name type="common">northern sea otter</name>
    <dbReference type="NCBI Taxonomy" id="391180"/>
    <lineage>
        <taxon>Eukaryota</taxon>
        <taxon>Metazoa</taxon>
        <taxon>Chordata</taxon>
        <taxon>Craniata</taxon>
        <taxon>Vertebrata</taxon>
        <taxon>Euteleostomi</taxon>
        <taxon>Mammalia</taxon>
        <taxon>Eutheria</taxon>
        <taxon>Laurasiatheria</taxon>
        <taxon>Carnivora</taxon>
        <taxon>Caniformia</taxon>
        <taxon>Musteloidea</taxon>
        <taxon>Mustelidae</taxon>
        <taxon>Lutrinae</taxon>
        <taxon>Enhydra</taxon>
    </lineage>
</organism>
<dbReference type="InterPro" id="IPR041898">
    <property type="entry name" value="MAGE_WH1"/>
</dbReference>
<dbReference type="Pfam" id="PF01454">
    <property type="entry name" value="MAGE"/>
    <property type="match status" value="2"/>
</dbReference>
<keyword evidence="3" id="KW-1185">Reference proteome</keyword>
<evidence type="ECO:0000256" key="1">
    <source>
        <dbReference type="SAM" id="MobiDB-lite"/>
    </source>
</evidence>
<dbReference type="Gene3D" id="1.10.10.1200">
    <property type="entry name" value="MAGE homology domain, winged helix WH1 motif"/>
    <property type="match status" value="1"/>
</dbReference>
<proteinExistence type="predicted"/>
<dbReference type="GO" id="GO:0000122">
    <property type="term" value="P:negative regulation of transcription by RNA polymerase II"/>
    <property type="evidence" value="ECO:0007669"/>
    <property type="project" value="TreeGrafter"/>
</dbReference>
<dbReference type="Gene3D" id="1.10.10.1210">
    <property type="entry name" value="MAGE homology domain, winged helix WH2 motif"/>
    <property type="match status" value="1"/>
</dbReference>
<dbReference type="FunFam" id="1.10.10.1210:FF:000001">
    <property type="entry name" value="melanoma-associated antigen D1"/>
    <property type="match status" value="1"/>
</dbReference>
<dbReference type="FunFam" id="1.10.10.1200:FF:000007">
    <property type="entry name" value="Melanoma-associated antigen C2"/>
    <property type="match status" value="1"/>
</dbReference>
<dbReference type="PANTHER" id="PTHR11736">
    <property type="entry name" value="MELANOMA-ASSOCIATED ANTIGEN MAGE ANTIGEN"/>
    <property type="match status" value="1"/>
</dbReference>
<evidence type="ECO:0000313" key="4">
    <source>
        <dbReference type="RefSeq" id="XP_022374154.1"/>
    </source>
</evidence>
<feature type="region of interest" description="Disordered" evidence="1">
    <location>
        <begin position="1"/>
        <end position="109"/>
    </location>
</feature>
<dbReference type="SMART" id="SM01373">
    <property type="entry name" value="MAGE"/>
    <property type="match status" value="1"/>
</dbReference>
<feature type="compositionally biased region" description="Polar residues" evidence="1">
    <location>
        <begin position="50"/>
        <end position="81"/>
    </location>
</feature>
<dbReference type="SMART" id="SM01392">
    <property type="entry name" value="MAGE_N"/>
    <property type="match status" value="1"/>
</dbReference>
<evidence type="ECO:0000313" key="3">
    <source>
        <dbReference type="Proteomes" id="UP000248482"/>
    </source>
</evidence>
<dbReference type="AlphaFoldDB" id="A0A2Y9KS97"/>
<evidence type="ECO:0000259" key="2">
    <source>
        <dbReference type="PROSITE" id="PS50838"/>
    </source>
</evidence>
<feature type="compositionally biased region" description="Basic and acidic residues" evidence="1">
    <location>
        <begin position="14"/>
        <end position="24"/>
    </location>
</feature>
<dbReference type="RefSeq" id="XP_022374154.1">
    <property type="nucleotide sequence ID" value="XM_022518446.1"/>
</dbReference>
<feature type="compositionally biased region" description="Low complexity" evidence="1">
    <location>
        <begin position="317"/>
        <end position="336"/>
    </location>
</feature>
<feature type="domain" description="MAGE" evidence="2">
    <location>
        <begin position="109"/>
        <end position="308"/>
    </location>
</feature>
<feature type="compositionally biased region" description="Basic residues" evidence="1">
    <location>
        <begin position="1"/>
        <end position="13"/>
    </location>
</feature>
<protein>
    <submittedName>
        <fullName evidence="4">Melanoma-associated antigen B17</fullName>
    </submittedName>
</protein>
<dbReference type="InterPro" id="IPR021072">
    <property type="entry name" value="MAGE_N"/>
</dbReference>
<dbReference type="KEGG" id="elk:111157169"/>
<dbReference type="GeneID" id="111157169"/>
<dbReference type="Proteomes" id="UP000248482">
    <property type="component" value="Unplaced"/>
</dbReference>
<dbReference type="InterPro" id="IPR002190">
    <property type="entry name" value="MHD_dom"/>
</dbReference>